<keyword evidence="3" id="KW-0328">Glycosyltransferase</keyword>
<evidence type="ECO:0000256" key="6">
    <source>
        <dbReference type="ARBA" id="ARBA00022989"/>
    </source>
</evidence>
<dbReference type="Pfam" id="PF01697">
    <property type="entry name" value="Glyco_transf_92"/>
    <property type="match status" value="1"/>
</dbReference>
<evidence type="ECO:0000256" key="1">
    <source>
        <dbReference type="ARBA" id="ARBA00004167"/>
    </source>
</evidence>
<dbReference type="EMBL" id="QEAQ01000014">
    <property type="protein sequence ID" value="TPX60589.1"/>
    <property type="molecule type" value="Genomic_DNA"/>
</dbReference>
<dbReference type="Proteomes" id="UP000318582">
    <property type="component" value="Unassembled WGS sequence"/>
</dbReference>
<comment type="similarity">
    <text evidence="2">Belongs to the glycosyltransferase 92 family.</text>
</comment>
<evidence type="ECO:0000313" key="8">
    <source>
        <dbReference type="EMBL" id="TPX60589.1"/>
    </source>
</evidence>
<name>A0A507E950_9FUNG</name>
<dbReference type="PANTHER" id="PTHR21461">
    <property type="entry name" value="GLYCOSYLTRANSFERASE FAMILY 92 PROTEIN"/>
    <property type="match status" value="1"/>
</dbReference>
<keyword evidence="6" id="KW-1133">Transmembrane helix</keyword>
<proteinExistence type="inferred from homology"/>
<evidence type="ECO:0000256" key="7">
    <source>
        <dbReference type="ARBA" id="ARBA00023136"/>
    </source>
</evidence>
<accession>A0A507E950</accession>
<dbReference type="GO" id="GO:0016020">
    <property type="term" value="C:membrane"/>
    <property type="evidence" value="ECO:0007669"/>
    <property type="project" value="UniProtKB-SubCell"/>
</dbReference>
<evidence type="ECO:0008006" key="10">
    <source>
        <dbReference type="Google" id="ProtNLM"/>
    </source>
</evidence>
<evidence type="ECO:0000256" key="3">
    <source>
        <dbReference type="ARBA" id="ARBA00022676"/>
    </source>
</evidence>
<dbReference type="GO" id="GO:0005737">
    <property type="term" value="C:cytoplasm"/>
    <property type="evidence" value="ECO:0007669"/>
    <property type="project" value="TreeGrafter"/>
</dbReference>
<comment type="subcellular location">
    <subcellularLocation>
        <location evidence="1">Membrane</location>
        <topology evidence="1">Single-pass membrane protein</topology>
    </subcellularLocation>
</comment>
<keyword evidence="7" id="KW-0472">Membrane</keyword>
<keyword evidence="4" id="KW-0808">Transferase</keyword>
<dbReference type="STRING" id="109895.A0A507E950"/>
<gene>
    <name evidence="8" type="ORF">PhCBS80983_g01701</name>
</gene>
<evidence type="ECO:0000256" key="2">
    <source>
        <dbReference type="ARBA" id="ARBA00007647"/>
    </source>
</evidence>
<keyword evidence="9" id="KW-1185">Reference proteome</keyword>
<dbReference type="PANTHER" id="PTHR21461:SF69">
    <property type="entry name" value="GLYCOSYLTRANSFERASE FAMILY 92 PROTEIN"/>
    <property type="match status" value="1"/>
</dbReference>
<dbReference type="InterPro" id="IPR008166">
    <property type="entry name" value="Glyco_transf_92"/>
</dbReference>
<evidence type="ECO:0000256" key="4">
    <source>
        <dbReference type="ARBA" id="ARBA00022679"/>
    </source>
</evidence>
<keyword evidence="5" id="KW-0812">Transmembrane</keyword>
<dbReference type="AlphaFoldDB" id="A0A507E950"/>
<comment type="caution">
    <text evidence="8">The sequence shown here is derived from an EMBL/GenBank/DDBJ whole genome shotgun (WGS) entry which is preliminary data.</text>
</comment>
<evidence type="ECO:0000313" key="9">
    <source>
        <dbReference type="Proteomes" id="UP000318582"/>
    </source>
</evidence>
<evidence type="ECO:0000256" key="5">
    <source>
        <dbReference type="ARBA" id="ARBA00022692"/>
    </source>
</evidence>
<dbReference type="GO" id="GO:0016757">
    <property type="term" value="F:glycosyltransferase activity"/>
    <property type="evidence" value="ECO:0007669"/>
    <property type="project" value="UniProtKB-KW"/>
</dbReference>
<reference evidence="8 9" key="1">
    <citation type="journal article" date="2019" name="Sci. Rep.">
        <title>Comparative genomics of chytrid fungi reveal insights into the obligate biotrophic and pathogenic lifestyle of Synchytrium endobioticum.</title>
        <authorList>
            <person name="van de Vossenberg B.T.L.H."/>
            <person name="Warris S."/>
            <person name="Nguyen H.D.T."/>
            <person name="van Gent-Pelzer M.P.E."/>
            <person name="Joly D.L."/>
            <person name="van de Geest H.C."/>
            <person name="Bonants P.J.M."/>
            <person name="Smith D.S."/>
            <person name="Levesque C.A."/>
            <person name="van der Lee T.A.J."/>
        </authorList>
    </citation>
    <scope>NUCLEOTIDE SEQUENCE [LARGE SCALE GENOMIC DNA]</scope>
    <source>
        <strain evidence="8 9">CBS 809.83</strain>
    </source>
</reference>
<organism evidence="8 9">
    <name type="scientific">Powellomyces hirtus</name>
    <dbReference type="NCBI Taxonomy" id="109895"/>
    <lineage>
        <taxon>Eukaryota</taxon>
        <taxon>Fungi</taxon>
        <taxon>Fungi incertae sedis</taxon>
        <taxon>Chytridiomycota</taxon>
        <taxon>Chytridiomycota incertae sedis</taxon>
        <taxon>Chytridiomycetes</taxon>
        <taxon>Spizellomycetales</taxon>
        <taxon>Powellomycetaceae</taxon>
        <taxon>Powellomyces</taxon>
    </lineage>
</organism>
<protein>
    <recommendedName>
        <fullName evidence="10">Glycosyltransferase family 92 protein</fullName>
    </recommendedName>
</protein>
<sequence>MWQPVSEGLTTWPQRISSGLGLSTESDAATEYAHPALGKPGHDMNSPYLVLATMIFQQADYLPEWIEFHLLQGIDRIVMYHDSRSNLPDRTREIAEPYIQEGIVEWIEWPADWEKIEEPPFGPRTWIEKEDRWTAWHFNDTMVNDCVNPNPDRTTHTQAGCQKAAFIDAAARYRKRARWVGAWDVDEFVFGFDNDRKEDFNWEDHKLSKKMTDMEEWDEIWVDGDIFGTNGYFTDPSGPAPDLKFPMITELYNYRFAQEDHVNFDNRKDIQAFGWSRKAIANPKYVISNHIHGWETEIPEFENREARRHSTGFSDIFMFHYQYRSLTGCHVKALGNGNPDMEYNPVRDAYFDEQEDNRIKFMIPMVKERIQQRQEVGWWKYWMSEPTIGPFADLVEDDRQSRICLAFSFLDQNLARLRKSVTSIIHHLRTYEPDVTFESVLLARSTANHRIFDEFPIDRIEYVDEKVPKSQAMNILFDMCEAPYIVSLVDGWETRTTWLNPARMAIVDMIEKAIKSPIIQNSIDLMEARADLLEVWVGDVPNIESYWSNRTEWQETPWRIAQTGKATDIGWYRVQSPSGKSAQGVARLGGSIKHRGRRATVTQQLKRRRNRRELPVDIADDDVAFADRAASLGFSSAHFCLGRNPDGVHDECDLDVDVLENQATSGVMWRMRPVLKDHEADKGMVDRM</sequence>